<gene>
    <name evidence="10" type="ORF">ACHAWU_002333</name>
</gene>
<dbReference type="Pfam" id="PF00400">
    <property type="entry name" value="WD40"/>
    <property type="match status" value="1"/>
</dbReference>
<evidence type="ECO:0000313" key="11">
    <source>
        <dbReference type="Proteomes" id="UP001530293"/>
    </source>
</evidence>
<comment type="subcellular location">
    <subcellularLocation>
        <location evidence="1">Nucleus</location>
        <location evidence="1">Nucleolus</location>
    </subcellularLocation>
</comment>
<evidence type="ECO:0000256" key="2">
    <source>
        <dbReference type="ARBA" id="ARBA00005264"/>
    </source>
</evidence>
<feature type="region of interest" description="Disordered" evidence="6">
    <location>
        <begin position="791"/>
        <end position="845"/>
    </location>
</feature>
<feature type="domain" description="Nucleolar protein 10-like second" evidence="8">
    <location>
        <begin position="479"/>
        <end position="526"/>
    </location>
</feature>
<reference evidence="10 11" key="1">
    <citation type="submission" date="2024-10" db="EMBL/GenBank/DDBJ databases">
        <title>Updated reference genomes for cyclostephanoid diatoms.</title>
        <authorList>
            <person name="Roberts W.R."/>
            <person name="Alverson A.J."/>
        </authorList>
    </citation>
    <scope>NUCLEOTIDE SEQUENCE [LARGE SCALE GENOMIC DNA]</scope>
    <source>
        <strain evidence="10 11">AJA232-27</strain>
    </source>
</reference>
<dbReference type="Pfam" id="PF23097">
    <property type="entry name" value="NOL10_2nd"/>
    <property type="match status" value="1"/>
</dbReference>
<keyword evidence="3" id="KW-0853">WD repeat</keyword>
<evidence type="ECO:0000256" key="5">
    <source>
        <dbReference type="ARBA" id="ARBA00023242"/>
    </source>
</evidence>
<dbReference type="InterPro" id="IPR056551">
    <property type="entry name" value="Beta-prop_NOL10_N"/>
</dbReference>
<dbReference type="InterPro" id="IPR036322">
    <property type="entry name" value="WD40_repeat_dom_sf"/>
</dbReference>
<dbReference type="SMART" id="SM00320">
    <property type="entry name" value="WD40"/>
    <property type="match status" value="3"/>
</dbReference>
<sequence length="845" mass="93057">MEIQERHSGKIYSLASNTSIPEWLSERSRRNLSKRDSQFRHRITLLQDLEMPVASTKVRQSPDGKYLLVGGTYCPRIRCYELSEMSMKFERYLDSEVVDLLCLSDDYGKLAILGSDRSVMFHAPYGNHEKIRLPTFGRAMAYDRTTCELMVVSSGKRVVRSAPGSQQQSMQAMGEVYRFNLDEGRFSQPYSYTSALRPTKFDANDTIDNSTQTLQLGGGCICISPTHSLTAIGAEDGTVRFWDNRVPISSGPDDAHLTPFLNLDVASATAGRGYFDSNTNSGYPGEVTSLCFDSAGMRMCAGTRGGNVALYDMRSSKPLFIKEHQYGLPIHTVQFHSGSGTVLSSDPKLVKIWNANGSISSSTGGMNDDGGFGLSGNTSTDGLGGPLGSIVANVEGTADFTHFITSGDSSDPSGQSNGLLLCTGEQSKVQSFYCPVLGPAPQWCSFLDNITEELEERDGMLDKSAASGVESNIVQTETVYEDYKFLTRTEIDTLGIQNLVGTPLLRGYMHGFFIHVGLYNRIRAVARPFEYSEYRSQKIKERMEEKRASRIAPKAAAGGVDVSGKKMKAKVNPDLADRLQAKASDRTKAGKVAKALVSDDRFGGLFDNPDFEIDEDAEDFKLRNPSGVSAKKVRNDRDMDSDQEEDDYDDDDGRFEKEIGAVGDDSERWGNGSDDDDEYDGEESESDDDGFRGGKIRGEAYDKSISKSSEKKKKEKKNAKAGEATTKRKKSKNIMIEADDSAVDIGLGNTLAESEENKRKKEMSLSMAERLQMKSEQSKFVGETKRLKVTGQGAVKEVTYVPQSAQKKSDEKSAKTGEKKEDTHNGRSRRGVKSLGLKTPFKHLQ</sequence>
<comment type="similarity">
    <text evidence="2">Belongs to the WD repeat NOL10/ENP2 family.</text>
</comment>
<dbReference type="GO" id="GO:0005730">
    <property type="term" value="C:nucleolus"/>
    <property type="evidence" value="ECO:0007669"/>
    <property type="project" value="UniProtKB-SubCell"/>
</dbReference>
<evidence type="ECO:0000313" key="10">
    <source>
        <dbReference type="EMBL" id="KAL3765415.1"/>
    </source>
</evidence>
<protein>
    <recommendedName>
        <fullName evidence="12">NUC153 domain-containing protein</fullName>
    </recommendedName>
</protein>
<feature type="region of interest" description="Disordered" evidence="6">
    <location>
        <begin position="749"/>
        <end position="779"/>
    </location>
</feature>
<dbReference type="Proteomes" id="UP001530293">
    <property type="component" value="Unassembled WGS sequence"/>
</dbReference>
<dbReference type="InterPro" id="IPR012580">
    <property type="entry name" value="NUC153"/>
</dbReference>
<dbReference type="Pfam" id="PF23098">
    <property type="entry name" value="Beta-prop_NOL10_N"/>
    <property type="match status" value="3"/>
</dbReference>
<dbReference type="EMBL" id="JALLBG020000096">
    <property type="protein sequence ID" value="KAL3765415.1"/>
    <property type="molecule type" value="Genomic_DNA"/>
</dbReference>
<feature type="compositionally biased region" description="Acidic residues" evidence="6">
    <location>
        <begin position="673"/>
        <end position="688"/>
    </location>
</feature>
<evidence type="ECO:0000256" key="6">
    <source>
        <dbReference type="SAM" id="MobiDB-lite"/>
    </source>
</evidence>
<dbReference type="Gene3D" id="2.130.10.10">
    <property type="entry name" value="YVTN repeat-like/Quinoprotein amine dehydrogenase"/>
    <property type="match status" value="1"/>
</dbReference>
<keyword evidence="4" id="KW-0677">Repeat</keyword>
<feature type="domain" description="Nucleolar protein 10-like N-terminal" evidence="9">
    <location>
        <begin position="7"/>
        <end position="160"/>
    </location>
</feature>
<feature type="compositionally biased region" description="Basic and acidic residues" evidence="6">
    <location>
        <begin position="807"/>
        <end position="825"/>
    </location>
</feature>
<feature type="region of interest" description="Disordered" evidence="6">
    <location>
        <begin position="631"/>
        <end position="736"/>
    </location>
</feature>
<evidence type="ECO:0000259" key="9">
    <source>
        <dbReference type="Pfam" id="PF23098"/>
    </source>
</evidence>
<dbReference type="InterPro" id="IPR056550">
    <property type="entry name" value="NOL10_2nd"/>
</dbReference>
<dbReference type="AlphaFoldDB" id="A0ABD3MN02"/>
<dbReference type="PANTHER" id="PTHR14927:SF0">
    <property type="entry name" value="NUCLEOLAR PROTEIN 10"/>
    <property type="match status" value="1"/>
</dbReference>
<dbReference type="Pfam" id="PF08159">
    <property type="entry name" value="NUC153"/>
    <property type="match status" value="1"/>
</dbReference>
<feature type="domain" description="Nucleolar protein 10-like N-terminal" evidence="9">
    <location>
        <begin position="292"/>
        <end position="357"/>
    </location>
</feature>
<feature type="domain" description="NUC153" evidence="7">
    <location>
        <begin position="599"/>
        <end position="626"/>
    </location>
</feature>
<keyword evidence="5" id="KW-0539">Nucleus</keyword>
<evidence type="ECO:0000259" key="7">
    <source>
        <dbReference type="Pfam" id="PF08159"/>
    </source>
</evidence>
<dbReference type="PANTHER" id="PTHR14927">
    <property type="entry name" value="NUCLEOLAR PROTEIN 10"/>
    <property type="match status" value="1"/>
</dbReference>
<evidence type="ECO:0000256" key="3">
    <source>
        <dbReference type="ARBA" id="ARBA00022574"/>
    </source>
</evidence>
<dbReference type="InterPro" id="IPR015943">
    <property type="entry name" value="WD40/YVTN_repeat-like_dom_sf"/>
</dbReference>
<dbReference type="InterPro" id="IPR001680">
    <property type="entry name" value="WD40_rpt"/>
</dbReference>
<feature type="compositionally biased region" description="Basic residues" evidence="6">
    <location>
        <begin position="710"/>
        <end position="719"/>
    </location>
</feature>
<proteinExistence type="inferred from homology"/>
<feature type="compositionally biased region" description="Basic and acidic residues" evidence="6">
    <location>
        <begin position="689"/>
        <end position="709"/>
    </location>
</feature>
<comment type="caution">
    <text evidence="10">The sequence shown here is derived from an EMBL/GenBank/DDBJ whole genome shotgun (WGS) entry which is preliminary data.</text>
</comment>
<name>A0ABD3MN02_9STRA</name>
<evidence type="ECO:0008006" key="12">
    <source>
        <dbReference type="Google" id="ProtNLM"/>
    </source>
</evidence>
<evidence type="ECO:0000256" key="1">
    <source>
        <dbReference type="ARBA" id="ARBA00004604"/>
    </source>
</evidence>
<accession>A0ABD3MN02</accession>
<feature type="compositionally biased region" description="Acidic residues" evidence="6">
    <location>
        <begin position="641"/>
        <end position="653"/>
    </location>
</feature>
<dbReference type="InterPro" id="IPR040382">
    <property type="entry name" value="NOL10/Enp2"/>
</dbReference>
<organism evidence="10 11">
    <name type="scientific">Discostella pseudostelligera</name>
    <dbReference type="NCBI Taxonomy" id="259834"/>
    <lineage>
        <taxon>Eukaryota</taxon>
        <taxon>Sar</taxon>
        <taxon>Stramenopiles</taxon>
        <taxon>Ochrophyta</taxon>
        <taxon>Bacillariophyta</taxon>
        <taxon>Coscinodiscophyceae</taxon>
        <taxon>Thalassiosirophycidae</taxon>
        <taxon>Stephanodiscales</taxon>
        <taxon>Stephanodiscaceae</taxon>
        <taxon>Discostella</taxon>
    </lineage>
</organism>
<feature type="domain" description="Nucleolar protein 10-like N-terminal" evidence="9">
    <location>
        <begin position="388"/>
        <end position="458"/>
    </location>
</feature>
<dbReference type="SUPFAM" id="SSF50978">
    <property type="entry name" value="WD40 repeat-like"/>
    <property type="match status" value="1"/>
</dbReference>
<evidence type="ECO:0000256" key="4">
    <source>
        <dbReference type="ARBA" id="ARBA00022737"/>
    </source>
</evidence>
<keyword evidence="11" id="KW-1185">Reference proteome</keyword>
<evidence type="ECO:0000259" key="8">
    <source>
        <dbReference type="Pfam" id="PF23097"/>
    </source>
</evidence>